<dbReference type="PRINTS" id="PR00704">
    <property type="entry name" value="CALPAIN"/>
</dbReference>
<evidence type="ECO:0000256" key="3">
    <source>
        <dbReference type="ARBA" id="ARBA00022723"/>
    </source>
</evidence>
<evidence type="ECO:0000256" key="4">
    <source>
        <dbReference type="ARBA" id="ARBA00022801"/>
    </source>
</evidence>
<dbReference type="InterPro" id="IPR038765">
    <property type="entry name" value="Papain-like_cys_pep_sf"/>
</dbReference>
<proteinExistence type="inferred from homology"/>
<dbReference type="SUPFAM" id="SSF54001">
    <property type="entry name" value="Cysteine proteinases"/>
    <property type="match status" value="1"/>
</dbReference>
<dbReference type="OrthoDB" id="25276at2759"/>
<keyword evidence="2 9" id="KW-0645">Protease</keyword>
<dbReference type="SMART" id="SM00230">
    <property type="entry name" value="CysPc"/>
    <property type="match status" value="1"/>
</dbReference>
<dbReference type="SMART" id="SM00132">
    <property type="entry name" value="LIM"/>
    <property type="match status" value="1"/>
</dbReference>
<dbReference type="OMA" id="KYEITFF"/>
<dbReference type="InterPro" id="IPR001781">
    <property type="entry name" value="Znf_LIM"/>
</dbReference>
<keyword evidence="8" id="KW-0440">LIM domain</keyword>
<accession>A0A0A1UET8</accession>
<keyword evidence="3 8" id="KW-0479">Metal-binding</keyword>
<reference evidence="12 13" key="1">
    <citation type="submission" date="2012-10" db="EMBL/GenBank/DDBJ databases">
        <authorList>
            <person name="Zafar N."/>
            <person name="Inman J."/>
            <person name="Hall N."/>
            <person name="Lorenzi H."/>
            <person name="Caler E."/>
        </authorList>
    </citation>
    <scope>NUCLEOTIDE SEQUENCE [LARGE SCALE GENOMIC DNA]</scope>
    <source>
        <strain evidence="12 13">IP1</strain>
    </source>
</reference>
<evidence type="ECO:0000256" key="8">
    <source>
        <dbReference type="PROSITE-ProRule" id="PRU00125"/>
    </source>
</evidence>
<gene>
    <name evidence="12" type="ORF">EIN_153730</name>
</gene>
<evidence type="ECO:0000313" key="12">
    <source>
        <dbReference type="EMBL" id="ELP91336.1"/>
    </source>
</evidence>
<keyword evidence="6 8" id="KW-0862">Zinc</keyword>
<evidence type="ECO:0000313" key="13">
    <source>
        <dbReference type="Proteomes" id="UP000014680"/>
    </source>
</evidence>
<feature type="domain" description="LIM zinc-binding" evidence="10">
    <location>
        <begin position="417"/>
        <end position="472"/>
    </location>
</feature>
<keyword evidence="13" id="KW-1185">Reference proteome</keyword>
<feature type="active site" evidence="7 9">
    <location>
        <position position="57"/>
    </location>
</feature>
<evidence type="ECO:0000256" key="7">
    <source>
        <dbReference type="PIRSR" id="PIRSR622684-1"/>
    </source>
</evidence>
<evidence type="ECO:0000256" key="6">
    <source>
        <dbReference type="ARBA" id="ARBA00022833"/>
    </source>
</evidence>
<dbReference type="CDD" id="cd08368">
    <property type="entry name" value="LIM"/>
    <property type="match status" value="1"/>
</dbReference>
<evidence type="ECO:0000259" key="10">
    <source>
        <dbReference type="PROSITE" id="PS50023"/>
    </source>
</evidence>
<evidence type="ECO:0000256" key="1">
    <source>
        <dbReference type="ARBA" id="ARBA00007623"/>
    </source>
</evidence>
<sequence>MFTDTSFPADLRMIGQIDSPIPSNLTFLRAEEFLDKVKLYEGGIEATDIQQGMLGDCYFLASLASLAEFPKRIERLIRSLGNCKYEVTYYYMGKKQVIEIDDLIPCSEKKPIFSHNNGNELWVILLEKAYAKVVGNYGLIEGGIPFLSLSDLTGMPVKRITTKNIDPEKLFKKIASYDKKKYCMVANVPDVPGVDLEKEWGLVENHAYTVIGAYQTGGQKLLKIRNPWGCCEWKGKWRDDDPAWTFLMKKELGVVKADDGIYFMDVADFVRFFDEMTVVYYKEAWDEFNSIDVNMTDKQMEINVELKGDAIVSLSQQRTDDKIALRMWAIDSKGLPVGGETEETFVIASNIAGKKMKVKEGNYRIIVETHQSCVSSLPYKLTLSIRSSNEITFGEVKAIPQNEKMSYCTTKQAKDADKCKACGLPLPAKGIAKTKIGSFHLKCFKCDVCGAQLGGKFGLKGTKKLCPNCVNK</sequence>
<evidence type="ECO:0000259" key="11">
    <source>
        <dbReference type="PROSITE" id="PS50203"/>
    </source>
</evidence>
<dbReference type="EMBL" id="KB206474">
    <property type="protein sequence ID" value="ELP91336.1"/>
    <property type="molecule type" value="Genomic_DNA"/>
</dbReference>
<dbReference type="AlphaFoldDB" id="A0A0A1UET8"/>
<dbReference type="PANTHER" id="PTHR10183">
    <property type="entry name" value="CALPAIN"/>
    <property type="match status" value="1"/>
</dbReference>
<dbReference type="EC" id="3.4.22.52" evidence="12"/>
<dbReference type="InterPro" id="IPR001300">
    <property type="entry name" value="Peptidase_C2_calpain_cat"/>
</dbReference>
<evidence type="ECO:0000256" key="2">
    <source>
        <dbReference type="ARBA" id="ARBA00022670"/>
    </source>
</evidence>
<organism evidence="12 13">
    <name type="scientific">Entamoeba invadens IP1</name>
    <dbReference type="NCBI Taxonomy" id="370355"/>
    <lineage>
        <taxon>Eukaryota</taxon>
        <taxon>Amoebozoa</taxon>
        <taxon>Evosea</taxon>
        <taxon>Archamoebae</taxon>
        <taxon>Mastigamoebida</taxon>
        <taxon>Entamoebidae</taxon>
        <taxon>Entamoeba</taxon>
    </lineage>
</organism>
<feature type="active site" evidence="7 9">
    <location>
        <position position="206"/>
    </location>
</feature>
<dbReference type="CDD" id="cd00044">
    <property type="entry name" value="CysPc"/>
    <property type="match status" value="1"/>
</dbReference>
<evidence type="ECO:0000256" key="5">
    <source>
        <dbReference type="ARBA" id="ARBA00022807"/>
    </source>
</evidence>
<feature type="active site" evidence="7 9">
    <location>
        <position position="226"/>
    </location>
</feature>
<dbReference type="Proteomes" id="UP000014680">
    <property type="component" value="Unassembled WGS sequence"/>
</dbReference>
<dbReference type="PROSITE" id="PS00478">
    <property type="entry name" value="LIM_DOMAIN_1"/>
    <property type="match status" value="1"/>
</dbReference>
<feature type="domain" description="Calpain catalytic" evidence="11">
    <location>
        <begin position="1"/>
        <end position="282"/>
    </location>
</feature>
<keyword evidence="4 9" id="KW-0378">Hydrolase</keyword>
<dbReference type="Pfam" id="PF00412">
    <property type="entry name" value="LIM"/>
    <property type="match status" value="1"/>
</dbReference>
<name>A0A0A1UET8_ENTIV</name>
<evidence type="ECO:0000256" key="9">
    <source>
        <dbReference type="PROSITE-ProRule" id="PRU00239"/>
    </source>
</evidence>
<dbReference type="PROSITE" id="PS50203">
    <property type="entry name" value="CALPAIN_CAT"/>
    <property type="match status" value="1"/>
</dbReference>
<dbReference type="PROSITE" id="PS50023">
    <property type="entry name" value="LIM_DOMAIN_2"/>
    <property type="match status" value="1"/>
</dbReference>
<dbReference type="GeneID" id="14890227"/>
<dbReference type="Gene3D" id="2.10.110.10">
    <property type="entry name" value="Cysteine Rich Protein"/>
    <property type="match status" value="1"/>
</dbReference>
<dbReference type="Gene3D" id="3.90.70.10">
    <property type="entry name" value="Cysteine proteinases"/>
    <property type="match status" value="1"/>
</dbReference>
<dbReference type="PANTHER" id="PTHR10183:SF379">
    <property type="entry name" value="CALPAIN-5"/>
    <property type="match status" value="1"/>
</dbReference>
<keyword evidence="5 9" id="KW-0788">Thiol protease</keyword>
<dbReference type="GO" id="GO:0046872">
    <property type="term" value="F:metal ion binding"/>
    <property type="evidence" value="ECO:0007669"/>
    <property type="project" value="UniProtKB-KW"/>
</dbReference>
<dbReference type="GO" id="GO:0004198">
    <property type="term" value="F:calcium-dependent cysteine-type endopeptidase activity"/>
    <property type="evidence" value="ECO:0007669"/>
    <property type="project" value="UniProtKB-EC"/>
</dbReference>
<dbReference type="KEGG" id="eiv:EIN_153730"/>
<dbReference type="VEuPathDB" id="AmoebaDB:EIN_153730"/>
<dbReference type="RefSeq" id="XP_004258107.1">
    <property type="nucleotide sequence ID" value="XM_004258059.1"/>
</dbReference>
<dbReference type="InterPro" id="IPR022684">
    <property type="entry name" value="Calpain_cysteine_protease"/>
</dbReference>
<comment type="similarity">
    <text evidence="1">Belongs to the peptidase C2 family.</text>
</comment>
<dbReference type="Pfam" id="PF00648">
    <property type="entry name" value="Peptidase_C2"/>
    <property type="match status" value="1"/>
</dbReference>
<protein>
    <submittedName>
        <fullName evidence="12">Calpain, putative</fullName>
        <ecNumber evidence="12">3.4.22.52</ecNumber>
    </submittedName>
</protein>
<dbReference type="GO" id="GO:0006508">
    <property type="term" value="P:proteolysis"/>
    <property type="evidence" value="ECO:0007669"/>
    <property type="project" value="UniProtKB-KW"/>
</dbReference>